<comment type="caution">
    <text evidence="1">The sequence shown here is derived from an EMBL/GenBank/DDBJ whole genome shotgun (WGS) entry which is preliminary data.</text>
</comment>
<dbReference type="RefSeq" id="WP_173726031.1">
    <property type="nucleotide sequence ID" value="NZ_JAAIQA010000024.1"/>
</dbReference>
<dbReference type="EMBL" id="JAAITB010000029">
    <property type="protein sequence ID" value="NSJ80330.1"/>
    <property type="molecule type" value="Genomic_DNA"/>
</dbReference>
<protein>
    <recommendedName>
        <fullName evidence="3">Phage protein</fullName>
    </recommendedName>
</protein>
<name>A0ABX2HZZ1_ANAHA</name>
<keyword evidence="2" id="KW-1185">Reference proteome</keyword>
<sequence length="61" mass="7056">MNELKDLLSELLCEMQGLNEVEIKELRKEWIDKLIEVGNKKAIRVANLVCDIAIEQFKQVA</sequence>
<dbReference type="Proteomes" id="UP001644750">
    <property type="component" value="Unassembled WGS sequence"/>
</dbReference>
<proteinExistence type="predicted"/>
<organism evidence="1 2">
    <name type="scientific">Anaerostipes hadrus</name>
    <dbReference type="NCBI Taxonomy" id="649756"/>
    <lineage>
        <taxon>Bacteria</taxon>
        <taxon>Bacillati</taxon>
        <taxon>Bacillota</taxon>
        <taxon>Clostridia</taxon>
        <taxon>Lachnospirales</taxon>
        <taxon>Lachnospiraceae</taxon>
        <taxon>Anaerostipes</taxon>
    </lineage>
</organism>
<accession>A0ABX2HZZ1</accession>
<evidence type="ECO:0000313" key="1">
    <source>
        <dbReference type="EMBL" id="NSJ80330.1"/>
    </source>
</evidence>
<reference evidence="1 2" key="1">
    <citation type="journal article" date="2020" name="Cell Host Microbe">
        <title>Functional and Genomic Variation between Human-Derived Isolates of Lachnospiraceae Reveals Inter- and Intra-Species Diversity.</title>
        <authorList>
            <person name="Sorbara M.T."/>
            <person name="Littmann E.R."/>
            <person name="Fontana E."/>
            <person name="Moody T.U."/>
            <person name="Kohout C.E."/>
            <person name="Gjonbalaj M."/>
            <person name="Eaton V."/>
            <person name="Seok R."/>
            <person name="Leiner I.M."/>
            <person name="Pamer E.G."/>
        </authorList>
    </citation>
    <scope>NUCLEOTIDE SEQUENCE [LARGE SCALE GENOMIC DNA]</scope>
    <source>
        <strain evidence="1 2">MSK.14.57</strain>
    </source>
</reference>
<evidence type="ECO:0000313" key="2">
    <source>
        <dbReference type="Proteomes" id="UP001644750"/>
    </source>
</evidence>
<gene>
    <name evidence="1" type="ORF">G5A72_12210</name>
</gene>
<evidence type="ECO:0008006" key="3">
    <source>
        <dbReference type="Google" id="ProtNLM"/>
    </source>
</evidence>